<comment type="similarity">
    <text evidence="1">Belongs to the GASA family.</text>
</comment>
<keyword evidence="4" id="KW-1185">Reference proteome</keyword>
<evidence type="ECO:0000313" key="3">
    <source>
        <dbReference type="EMBL" id="KAJ3707694.1"/>
    </source>
</evidence>
<proteinExistence type="inferred from homology"/>
<keyword evidence="2" id="KW-0732">Signal</keyword>
<dbReference type="PANTHER" id="PTHR23201:SF12">
    <property type="entry name" value="OS05G0432200 PROTEIN"/>
    <property type="match status" value="1"/>
</dbReference>
<dbReference type="InterPro" id="IPR003854">
    <property type="entry name" value="GASA"/>
</dbReference>
<dbReference type="AlphaFoldDB" id="A0AAD6F094"/>
<evidence type="ECO:0000313" key="4">
    <source>
        <dbReference type="Proteomes" id="UP001210211"/>
    </source>
</evidence>
<dbReference type="Proteomes" id="UP001210211">
    <property type="component" value="Unassembled WGS sequence"/>
</dbReference>
<evidence type="ECO:0000256" key="2">
    <source>
        <dbReference type="SAM" id="SignalP"/>
    </source>
</evidence>
<dbReference type="EMBL" id="JAMRDG010000001">
    <property type="protein sequence ID" value="KAJ3707694.1"/>
    <property type="molecule type" value="Genomic_DNA"/>
</dbReference>
<dbReference type="Pfam" id="PF02704">
    <property type="entry name" value="GASA"/>
    <property type="match status" value="1"/>
</dbReference>
<evidence type="ECO:0000256" key="1">
    <source>
        <dbReference type="ARBA" id="ARBA00010582"/>
    </source>
</evidence>
<feature type="signal peptide" evidence="2">
    <location>
        <begin position="1"/>
        <end position="19"/>
    </location>
</feature>
<dbReference type="PANTHER" id="PTHR23201">
    <property type="entry name" value="EXTENSIN, PROLINE-RICH PROTEIN"/>
    <property type="match status" value="1"/>
</dbReference>
<comment type="caution">
    <text evidence="3">The sequence shown here is derived from an EMBL/GenBank/DDBJ whole genome shotgun (WGS) entry which is preliminary data.</text>
</comment>
<gene>
    <name evidence="3" type="ORF">LUZ61_011399</name>
</gene>
<reference evidence="3 4" key="1">
    <citation type="journal article" date="2022" name="Cell">
        <title>Repeat-based holocentromeres influence genome architecture and karyotype evolution.</title>
        <authorList>
            <person name="Hofstatter P.G."/>
            <person name="Thangavel G."/>
            <person name="Lux T."/>
            <person name="Neumann P."/>
            <person name="Vondrak T."/>
            <person name="Novak P."/>
            <person name="Zhang M."/>
            <person name="Costa L."/>
            <person name="Castellani M."/>
            <person name="Scott A."/>
            <person name="Toegelov H."/>
            <person name="Fuchs J."/>
            <person name="Mata-Sucre Y."/>
            <person name="Dias Y."/>
            <person name="Vanzela A.L.L."/>
            <person name="Huettel B."/>
            <person name="Almeida C.C.S."/>
            <person name="Simkova H."/>
            <person name="Souza G."/>
            <person name="Pedrosa-Harand A."/>
            <person name="Macas J."/>
            <person name="Mayer K.F.X."/>
            <person name="Houben A."/>
            <person name="Marques A."/>
        </authorList>
    </citation>
    <scope>NUCLEOTIDE SEQUENCE [LARGE SCALE GENOMIC DNA]</scope>
    <source>
        <strain evidence="3">RhyTen1mFocal</strain>
    </source>
</reference>
<feature type="chain" id="PRO_5041942097" evidence="2">
    <location>
        <begin position="20"/>
        <end position="93"/>
    </location>
</feature>
<name>A0AAD6F094_9POAL</name>
<accession>A0AAD6F094</accession>
<protein>
    <submittedName>
        <fullName evidence="3">Uncharacterized protein</fullName>
    </submittedName>
</protein>
<sequence>MANSKLLLGLLLLSLLVEMNIIEQPWMQGVEAIDCAAKCNNRCSKSGRPKMCIRACNTCCQRCQCVPSGTSGNKDECPCYANMKTHGGRPKCP</sequence>
<organism evidence="3 4">
    <name type="scientific">Rhynchospora tenuis</name>
    <dbReference type="NCBI Taxonomy" id="198213"/>
    <lineage>
        <taxon>Eukaryota</taxon>
        <taxon>Viridiplantae</taxon>
        <taxon>Streptophyta</taxon>
        <taxon>Embryophyta</taxon>
        <taxon>Tracheophyta</taxon>
        <taxon>Spermatophyta</taxon>
        <taxon>Magnoliopsida</taxon>
        <taxon>Liliopsida</taxon>
        <taxon>Poales</taxon>
        <taxon>Cyperaceae</taxon>
        <taxon>Cyperoideae</taxon>
        <taxon>Rhynchosporeae</taxon>
        <taxon>Rhynchospora</taxon>
    </lineage>
</organism>